<dbReference type="InterPro" id="IPR054691">
    <property type="entry name" value="LeuA/HCS_post-cat"/>
</dbReference>
<comment type="caution">
    <text evidence="4">The sequence shown here is derived from an EMBL/GenBank/DDBJ whole genome shotgun (WGS) entry which is preliminary data.</text>
</comment>
<keyword evidence="5" id="KW-1185">Reference proteome</keyword>
<feature type="domain" description="Pyruvate carboxyltransferase" evidence="3">
    <location>
        <begin position="4"/>
        <end position="257"/>
    </location>
</feature>
<proteinExistence type="inferred from homology"/>
<dbReference type="InterPro" id="IPR013785">
    <property type="entry name" value="Aldolase_TIM"/>
</dbReference>
<dbReference type="Pfam" id="PF22617">
    <property type="entry name" value="HCS_D2"/>
    <property type="match status" value="1"/>
</dbReference>
<keyword evidence="1 2" id="KW-0808">Transferase</keyword>
<sequence>MKILKLCDTTLRDGEQAAGVSFTRAEKLEIAKMLSACGVEQAEVGIPAMGKREQEDIAAIAELDLPMKIMTWNRAVVSDIDKARATGVSWSHISIPTSEIQLQGKLGLTPTEGLNKLLHAVEYGLRTGMTVSVGMEDSSRANMRFLIELVNALYKEGIRWFRYADTVSAHHPGQMAERVSTLLGAVPADVELEVHCHNDFGLAVANTLSGISAGATWASTTVAGIGERTGNAAMEEVAMAWRYLYGGECVVRPEHLKALADRVITASGRSLGDAKPIVGNLAFTHESGIHVDGLMKEKATYQSFDPSEVGREHRFVLGKHSGSGGVVHVLKREGLEVSSDMAGRLLERVREYAEVYKGNVPEYLLVEWAQEDQQRERDAG</sequence>
<evidence type="ECO:0000256" key="2">
    <source>
        <dbReference type="RuleBase" id="RU003523"/>
    </source>
</evidence>
<evidence type="ECO:0000259" key="3">
    <source>
        <dbReference type="PROSITE" id="PS50991"/>
    </source>
</evidence>
<dbReference type="PROSITE" id="PS00815">
    <property type="entry name" value="AIPM_HOMOCIT_SYNTH_1"/>
    <property type="match status" value="1"/>
</dbReference>
<dbReference type="GO" id="GO:0008168">
    <property type="term" value="F:methyltransferase activity"/>
    <property type="evidence" value="ECO:0007669"/>
    <property type="project" value="UniProtKB-KW"/>
</dbReference>
<evidence type="ECO:0000313" key="4">
    <source>
        <dbReference type="EMBL" id="MRN56154.1"/>
    </source>
</evidence>
<dbReference type="GO" id="GO:0032259">
    <property type="term" value="P:methylation"/>
    <property type="evidence" value="ECO:0007669"/>
    <property type="project" value="UniProtKB-KW"/>
</dbReference>
<dbReference type="Gene3D" id="3.20.20.70">
    <property type="entry name" value="Aldolase class I"/>
    <property type="match status" value="1"/>
</dbReference>
<dbReference type="RefSeq" id="WP_338116090.1">
    <property type="nucleotide sequence ID" value="NZ_WJXB01000012.1"/>
</dbReference>
<dbReference type="PROSITE" id="PS50991">
    <property type="entry name" value="PYR_CT"/>
    <property type="match status" value="1"/>
</dbReference>
<dbReference type="SUPFAM" id="SSF51569">
    <property type="entry name" value="Aldolase"/>
    <property type="match status" value="1"/>
</dbReference>
<name>A0A7X2L471_9BACL</name>
<keyword evidence="4" id="KW-0489">Methyltransferase</keyword>
<dbReference type="AlphaFoldDB" id="A0A7X2L471"/>
<dbReference type="PANTHER" id="PTHR42880">
    <property type="entry name" value="HOMOCITRATE SYNTHASE"/>
    <property type="match status" value="1"/>
</dbReference>
<dbReference type="PANTHER" id="PTHR42880:SF1">
    <property type="entry name" value="ISOPROPYLMALATE_HOMOCITRATE_CITRAMALATE SYNTHASE FAMILY PROTEIN"/>
    <property type="match status" value="1"/>
</dbReference>
<gene>
    <name evidence="4" type="ORF">GJB61_24575</name>
</gene>
<dbReference type="InterPro" id="IPR002034">
    <property type="entry name" value="AIPM/Hcit_synth_CS"/>
</dbReference>
<dbReference type="EMBL" id="WJXB01000012">
    <property type="protein sequence ID" value="MRN56154.1"/>
    <property type="molecule type" value="Genomic_DNA"/>
</dbReference>
<dbReference type="InterPro" id="IPR000891">
    <property type="entry name" value="PYR_CT"/>
</dbReference>
<dbReference type="Proteomes" id="UP000463051">
    <property type="component" value="Unassembled WGS sequence"/>
</dbReference>
<dbReference type="GO" id="GO:0019752">
    <property type="term" value="P:carboxylic acid metabolic process"/>
    <property type="evidence" value="ECO:0007669"/>
    <property type="project" value="InterPro"/>
</dbReference>
<dbReference type="GO" id="GO:0046912">
    <property type="term" value="F:acyltransferase activity, acyl groups converted into alkyl on transfer"/>
    <property type="evidence" value="ECO:0007669"/>
    <property type="project" value="InterPro"/>
</dbReference>
<dbReference type="Pfam" id="PF00682">
    <property type="entry name" value="HMGL-like"/>
    <property type="match status" value="1"/>
</dbReference>
<reference evidence="4 5" key="1">
    <citation type="submission" date="2019-11" db="EMBL/GenBank/DDBJ databases">
        <title>Paenibacillus monticola sp. nov., a novel PGPR strain isolated from mountain sample in China.</title>
        <authorList>
            <person name="Zhao Q."/>
            <person name="Li H.-P."/>
            <person name="Zhang J.-L."/>
        </authorList>
    </citation>
    <scope>NUCLEOTIDE SEQUENCE [LARGE SCALE GENOMIC DNA]</scope>
    <source>
        <strain evidence="4 5">LC-T2</strain>
    </source>
</reference>
<evidence type="ECO:0000313" key="5">
    <source>
        <dbReference type="Proteomes" id="UP000463051"/>
    </source>
</evidence>
<accession>A0A7X2L471</accession>
<dbReference type="PROSITE" id="PS00816">
    <property type="entry name" value="AIPM_HOMOCIT_SYNTH_2"/>
    <property type="match status" value="1"/>
</dbReference>
<comment type="similarity">
    <text evidence="2">Belongs to the alpha-IPM synthase/homocitrate synthase family.</text>
</comment>
<dbReference type="Gene3D" id="1.10.238.260">
    <property type="match status" value="1"/>
</dbReference>
<organism evidence="4 5">
    <name type="scientific">Paenibacillus monticola</name>
    <dbReference type="NCBI Taxonomy" id="2666075"/>
    <lineage>
        <taxon>Bacteria</taxon>
        <taxon>Bacillati</taxon>
        <taxon>Bacillota</taxon>
        <taxon>Bacilli</taxon>
        <taxon>Bacillales</taxon>
        <taxon>Paenibacillaceae</taxon>
        <taxon>Paenibacillus</taxon>
    </lineage>
</organism>
<protein>
    <submittedName>
        <fullName evidence="4">Homocysteine methyltransferase</fullName>
    </submittedName>
</protein>
<evidence type="ECO:0000256" key="1">
    <source>
        <dbReference type="ARBA" id="ARBA00022679"/>
    </source>
</evidence>